<dbReference type="PANTHER" id="PTHR45947:SF3">
    <property type="entry name" value="SULFOQUINOVOSYL TRANSFERASE SQD2"/>
    <property type="match status" value="1"/>
</dbReference>
<dbReference type="GO" id="GO:0016757">
    <property type="term" value="F:glycosyltransferase activity"/>
    <property type="evidence" value="ECO:0007669"/>
    <property type="project" value="InterPro"/>
</dbReference>
<sequence>MKPRLLFFVEAFGGGILSYVQALTNSLSDDFDIFVAYGTREQTPDEDKLGNMFNESISLIKVANFTREINLIKDFKALKEMNHIIKEIAPDIVHLHSSKAGVLGRVTAVRNKKVKYFYTPHGYSFLIHGSSKGKHYMYLLIEKFLGYGRCETIACSFGEFEESKKVTKKSQYVNNSINTKEIDMISNELPANRKIDGVYTVGRIDTQKNPEEFNELAKKLPDIDFTWVGDGPKRSLLSSPNINVTGWLERKDVINIAVNKKIFILTSLWEGLPIALLEAMYTEHLCIVSDVVGNRDVITKEANNGYVYSDIDELVDFVKDNEKNIDLKKINNAKKDIEDNYSIENMAAKYKRIYLN</sequence>
<keyword evidence="3" id="KW-0808">Transferase</keyword>
<dbReference type="RefSeq" id="WP_089556381.1">
    <property type="nucleotide sequence ID" value="NZ_CP022474.1"/>
</dbReference>
<dbReference type="Pfam" id="PF13477">
    <property type="entry name" value="Glyco_trans_4_2"/>
    <property type="match status" value="1"/>
</dbReference>
<dbReference type="AlphaFoldDB" id="A0AAC9UJZ7"/>
<feature type="domain" description="Glycosyl transferase family 1" evidence="1">
    <location>
        <begin position="194"/>
        <end position="317"/>
    </location>
</feature>
<dbReference type="Gene3D" id="3.40.50.2000">
    <property type="entry name" value="Glycogen Phosphorylase B"/>
    <property type="match status" value="2"/>
</dbReference>
<proteinExistence type="predicted"/>
<dbReference type="InterPro" id="IPR001296">
    <property type="entry name" value="Glyco_trans_1"/>
</dbReference>
<protein>
    <submittedName>
        <fullName evidence="3">Glycosyl transferase</fullName>
    </submittedName>
</protein>
<dbReference type="PANTHER" id="PTHR45947">
    <property type="entry name" value="SULFOQUINOVOSYL TRANSFERASE SQD2"/>
    <property type="match status" value="1"/>
</dbReference>
<dbReference type="Proteomes" id="UP000199749">
    <property type="component" value="Chromosome"/>
</dbReference>
<accession>A0AAC9UJZ7</accession>
<gene>
    <name evidence="3" type="ORF">CG419_02665</name>
</gene>
<dbReference type="InterPro" id="IPR028098">
    <property type="entry name" value="Glyco_trans_4-like_N"/>
</dbReference>
<dbReference type="InterPro" id="IPR050194">
    <property type="entry name" value="Glycosyltransferase_grp1"/>
</dbReference>
<dbReference type="Pfam" id="PF00534">
    <property type="entry name" value="Glycos_transf_1"/>
    <property type="match status" value="1"/>
</dbReference>
<evidence type="ECO:0000313" key="4">
    <source>
        <dbReference type="Proteomes" id="UP000199749"/>
    </source>
</evidence>
<feature type="domain" description="Glycosyltransferase subfamily 4-like N-terminal" evidence="2">
    <location>
        <begin position="47"/>
        <end position="142"/>
    </location>
</feature>
<evidence type="ECO:0000259" key="2">
    <source>
        <dbReference type="Pfam" id="PF13477"/>
    </source>
</evidence>
<evidence type="ECO:0000259" key="1">
    <source>
        <dbReference type="Pfam" id="PF00534"/>
    </source>
</evidence>
<dbReference type="SUPFAM" id="SSF53756">
    <property type="entry name" value="UDP-Glycosyltransferase/glycogen phosphorylase"/>
    <property type="match status" value="1"/>
</dbReference>
<evidence type="ECO:0000313" key="3">
    <source>
        <dbReference type="EMBL" id="ASN59588.1"/>
    </source>
</evidence>
<dbReference type="EMBL" id="CP022474">
    <property type="protein sequence ID" value="ASN59588.1"/>
    <property type="molecule type" value="Genomic_DNA"/>
</dbReference>
<reference evidence="3 4" key="1">
    <citation type="submission" date="2017-07" db="EMBL/GenBank/DDBJ databases">
        <title>Lactobacillus curvatus MRS6 whole genome.</title>
        <authorList>
            <person name="Jans C."/>
            <person name="Lagler S."/>
            <person name="Lacroix C."/>
            <person name="Meile L."/>
            <person name="Stevens M.J.A."/>
        </authorList>
    </citation>
    <scope>NUCLEOTIDE SEQUENCE [LARGE SCALE GENOMIC DNA]</scope>
    <source>
        <strain evidence="3 4">MRS6</strain>
    </source>
</reference>
<organism evidence="3 4">
    <name type="scientific">Latilactobacillus curvatus</name>
    <name type="common">Lactobacillus curvatus</name>
    <dbReference type="NCBI Taxonomy" id="28038"/>
    <lineage>
        <taxon>Bacteria</taxon>
        <taxon>Bacillati</taxon>
        <taxon>Bacillota</taxon>
        <taxon>Bacilli</taxon>
        <taxon>Lactobacillales</taxon>
        <taxon>Lactobacillaceae</taxon>
        <taxon>Latilactobacillus</taxon>
    </lineage>
</organism>
<name>A0AAC9UJZ7_LATCU</name>